<organism evidence="7 8">
    <name type="scientific">Orenia metallireducens</name>
    <dbReference type="NCBI Taxonomy" id="1413210"/>
    <lineage>
        <taxon>Bacteria</taxon>
        <taxon>Bacillati</taxon>
        <taxon>Bacillota</taxon>
        <taxon>Clostridia</taxon>
        <taxon>Halanaerobiales</taxon>
        <taxon>Halobacteroidaceae</taxon>
        <taxon>Orenia</taxon>
    </lineage>
</organism>
<dbReference type="OrthoDB" id="9805316at2"/>
<keyword evidence="4" id="KW-0479">Metal-binding</keyword>
<evidence type="ECO:0000256" key="1">
    <source>
        <dbReference type="ARBA" id="ARBA00001946"/>
    </source>
</evidence>
<evidence type="ECO:0000256" key="2">
    <source>
        <dbReference type="ARBA" id="ARBA00006706"/>
    </source>
</evidence>
<evidence type="ECO:0000313" key="8">
    <source>
        <dbReference type="Proteomes" id="UP000219573"/>
    </source>
</evidence>
<name>A0A285HFL3_9FIRM</name>
<dbReference type="GO" id="GO:0008299">
    <property type="term" value="P:isoprenoid biosynthetic process"/>
    <property type="evidence" value="ECO:0007669"/>
    <property type="project" value="InterPro"/>
</dbReference>
<gene>
    <name evidence="7" type="ORF">SAMN06265827_11822</name>
</gene>
<dbReference type="GO" id="GO:0004659">
    <property type="term" value="F:prenyltransferase activity"/>
    <property type="evidence" value="ECO:0007669"/>
    <property type="project" value="InterPro"/>
</dbReference>
<keyword evidence="8" id="KW-1185">Reference proteome</keyword>
<dbReference type="STRING" id="1413210.U472_08425"/>
<evidence type="ECO:0000256" key="4">
    <source>
        <dbReference type="ARBA" id="ARBA00022723"/>
    </source>
</evidence>
<keyword evidence="3 6" id="KW-0808">Transferase</keyword>
<dbReference type="SUPFAM" id="SSF48576">
    <property type="entry name" value="Terpenoid synthases"/>
    <property type="match status" value="1"/>
</dbReference>
<dbReference type="PROSITE" id="PS00444">
    <property type="entry name" value="POLYPRENYL_SYNTHASE_2"/>
    <property type="match status" value="1"/>
</dbReference>
<evidence type="ECO:0000256" key="6">
    <source>
        <dbReference type="RuleBase" id="RU004466"/>
    </source>
</evidence>
<accession>A0A285HFL3</accession>
<dbReference type="EMBL" id="OBDZ01000018">
    <property type="protein sequence ID" value="SNY34434.1"/>
    <property type="molecule type" value="Genomic_DNA"/>
</dbReference>
<dbReference type="InterPro" id="IPR033749">
    <property type="entry name" value="Polyprenyl_synt_CS"/>
</dbReference>
<dbReference type="Gene3D" id="1.10.600.10">
    <property type="entry name" value="Farnesyl Diphosphate Synthase"/>
    <property type="match status" value="1"/>
</dbReference>
<proteinExistence type="inferred from homology"/>
<dbReference type="RefSeq" id="WP_097018405.1">
    <property type="nucleotide sequence ID" value="NZ_OBDZ01000018.1"/>
</dbReference>
<dbReference type="Pfam" id="PF00348">
    <property type="entry name" value="polyprenyl_synt"/>
    <property type="match status" value="1"/>
</dbReference>
<comment type="cofactor">
    <cofactor evidence="1">
        <name>Mg(2+)</name>
        <dbReference type="ChEBI" id="CHEBI:18420"/>
    </cofactor>
</comment>
<sequence length="318" mass="35825">MFWDRFPLIKEEIIEFEDYLQSSLVSRQPLIQEAICDLAKSGGKRVRPALLMITAKFGEYKKKEVWSLAAALEVLHMATLIHDDIIDDANLRRGSQTVQAKYGKDVAVFAGDYLFTLTFDILAGEATQQQLKQVSKVIRQICEGEIQQHQDRYNLDVTYKGYFKRIKSKTALLFEGSCALGAGSAGLSKAQIRDLAHYGRYIGMAFQLVDDLFDFSKSSSSIGKPEGNDFTQGVYTLPILYTLYESSSGKKLAELLDDPVDNSQEIKEIITNNSALDYTMKIAKDYINKAKDRIKGLEGNPYHQILTDLADIVVNRDY</sequence>
<comment type="similarity">
    <text evidence="2 6">Belongs to the FPP/GGPP synthase family.</text>
</comment>
<evidence type="ECO:0000313" key="7">
    <source>
        <dbReference type="EMBL" id="SNY34434.1"/>
    </source>
</evidence>
<dbReference type="GO" id="GO:0046872">
    <property type="term" value="F:metal ion binding"/>
    <property type="evidence" value="ECO:0007669"/>
    <property type="project" value="UniProtKB-KW"/>
</dbReference>
<dbReference type="PANTHER" id="PTHR12001:SF69">
    <property type="entry name" value="ALL TRANS-POLYPRENYL-DIPHOSPHATE SYNTHASE PDSS1"/>
    <property type="match status" value="1"/>
</dbReference>
<evidence type="ECO:0000256" key="3">
    <source>
        <dbReference type="ARBA" id="ARBA00022679"/>
    </source>
</evidence>
<dbReference type="PANTHER" id="PTHR12001">
    <property type="entry name" value="GERANYLGERANYL PYROPHOSPHATE SYNTHASE"/>
    <property type="match status" value="1"/>
</dbReference>
<dbReference type="SFLD" id="SFLDS00005">
    <property type="entry name" value="Isoprenoid_Synthase_Type_I"/>
    <property type="match status" value="1"/>
</dbReference>
<reference evidence="8" key="1">
    <citation type="submission" date="2017-09" db="EMBL/GenBank/DDBJ databases">
        <authorList>
            <person name="Varghese N."/>
            <person name="Submissions S."/>
        </authorList>
    </citation>
    <scope>NUCLEOTIDE SEQUENCE [LARGE SCALE GENOMIC DNA]</scope>
    <source>
        <strain evidence="8">MSL47</strain>
    </source>
</reference>
<keyword evidence="5" id="KW-0460">Magnesium</keyword>
<dbReference type="InterPro" id="IPR008949">
    <property type="entry name" value="Isoprenoid_synthase_dom_sf"/>
</dbReference>
<dbReference type="AlphaFoldDB" id="A0A285HFL3"/>
<dbReference type="InterPro" id="IPR000092">
    <property type="entry name" value="Polyprenyl_synt"/>
</dbReference>
<dbReference type="CDD" id="cd00685">
    <property type="entry name" value="Trans_IPPS_HT"/>
    <property type="match status" value="1"/>
</dbReference>
<protein>
    <submittedName>
        <fullName evidence="7">Heptaprenyl diphosphate synthase</fullName>
    </submittedName>
</protein>
<dbReference type="Proteomes" id="UP000219573">
    <property type="component" value="Unassembled WGS sequence"/>
</dbReference>
<evidence type="ECO:0000256" key="5">
    <source>
        <dbReference type="ARBA" id="ARBA00022842"/>
    </source>
</evidence>
<dbReference type="PROSITE" id="PS00723">
    <property type="entry name" value="POLYPRENYL_SYNTHASE_1"/>
    <property type="match status" value="1"/>
</dbReference>